<dbReference type="Proteomes" id="UP000695007">
    <property type="component" value="Unplaced"/>
</dbReference>
<dbReference type="Pfam" id="PF15719">
    <property type="entry name" value="Rmp24-like"/>
    <property type="match status" value="1"/>
</dbReference>
<dbReference type="RefSeq" id="XP_011501042.1">
    <property type="nucleotide sequence ID" value="XM_011502740.1"/>
</dbReference>
<sequence>MERIEHLWNSLKYLTTLNGDEANVLRMYFVLCCKELLSNLQLPKQHFGPSVMCSECGSLWFKNKSHIRIIPGKSPSKSVKHIIKSYSKNNEISKFQTTLMKKSIKNKMNKILIKCLVCSQNTEICCNKLNGPKFCKQEEKKINVLFSQYKKKRKENDKTAGLNLPNTKLSNKNKNIEIVSIHSTPIALNVNTSKGKELSSIEKVRKINLTQLKSLLSVRKVKKSKNNLSNFLQELY</sequence>
<evidence type="ECO:0000313" key="1">
    <source>
        <dbReference type="Proteomes" id="UP000695007"/>
    </source>
</evidence>
<dbReference type="GeneID" id="105364728"/>
<dbReference type="InterPro" id="IPR029779">
    <property type="entry name" value="Rmp24-like"/>
</dbReference>
<proteinExistence type="predicted"/>
<keyword evidence="1" id="KW-1185">Reference proteome</keyword>
<gene>
    <name evidence="2" type="primary">LOC105364728</name>
</gene>
<dbReference type="AlphaFoldDB" id="A0AAJ6YN09"/>
<organism evidence="1 2">
    <name type="scientific">Ceratosolen solmsi marchali</name>
    <dbReference type="NCBI Taxonomy" id="326594"/>
    <lineage>
        <taxon>Eukaryota</taxon>
        <taxon>Metazoa</taxon>
        <taxon>Ecdysozoa</taxon>
        <taxon>Arthropoda</taxon>
        <taxon>Hexapoda</taxon>
        <taxon>Insecta</taxon>
        <taxon>Pterygota</taxon>
        <taxon>Neoptera</taxon>
        <taxon>Endopterygota</taxon>
        <taxon>Hymenoptera</taxon>
        <taxon>Apocrita</taxon>
        <taxon>Proctotrupomorpha</taxon>
        <taxon>Chalcidoidea</taxon>
        <taxon>Agaonidae</taxon>
        <taxon>Agaoninae</taxon>
        <taxon>Ceratosolen</taxon>
    </lineage>
</organism>
<name>A0AAJ6YN09_9HYME</name>
<evidence type="ECO:0000313" key="2">
    <source>
        <dbReference type="RefSeq" id="XP_011501042.1"/>
    </source>
</evidence>
<accession>A0AAJ6YN09</accession>
<reference evidence="2" key="1">
    <citation type="submission" date="2025-08" db="UniProtKB">
        <authorList>
            <consortium name="RefSeq"/>
        </authorList>
    </citation>
    <scope>IDENTIFICATION</scope>
</reference>
<protein>
    <submittedName>
        <fullName evidence="2">Uncharacterized protein LOC105364728</fullName>
    </submittedName>
</protein>
<dbReference type="KEGG" id="csol:105364728"/>